<dbReference type="Proteomes" id="UP000053328">
    <property type="component" value="Unassembled WGS sequence"/>
</dbReference>
<proteinExistence type="predicted"/>
<organism evidence="3 4">
    <name type="scientific">Exophiala spinifera</name>
    <dbReference type="NCBI Taxonomy" id="91928"/>
    <lineage>
        <taxon>Eukaryota</taxon>
        <taxon>Fungi</taxon>
        <taxon>Dikarya</taxon>
        <taxon>Ascomycota</taxon>
        <taxon>Pezizomycotina</taxon>
        <taxon>Eurotiomycetes</taxon>
        <taxon>Chaetothyriomycetidae</taxon>
        <taxon>Chaetothyriales</taxon>
        <taxon>Herpotrichiellaceae</taxon>
        <taxon>Exophiala</taxon>
    </lineage>
</organism>
<feature type="compositionally biased region" description="Basic and acidic residues" evidence="1">
    <location>
        <begin position="370"/>
        <end position="415"/>
    </location>
</feature>
<feature type="compositionally biased region" description="Low complexity" evidence="1">
    <location>
        <begin position="239"/>
        <end position="249"/>
    </location>
</feature>
<dbReference type="PROSITE" id="PS00636">
    <property type="entry name" value="DNAJ_1"/>
    <property type="match status" value="1"/>
</dbReference>
<dbReference type="GO" id="GO:0005634">
    <property type="term" value="C:nucleus"/>
    <property type="evidence" value="ECO:0007669"/>
    <property type="project" value="TreeGrafter"/>
</dbReference>
<dbReference type="InterPro" id="IPR052594">
    <property type="entry name" value="J_domain-containing_protein"/>
</dbReference>
<dbReference type="InterPro" id="IPR018253">
    <property type="entry name" value="DnaJ_domain_CS"/>
</dbReference>
<feature type="compositionally biased region" description="Basic and acidic residues" evidence="1">
    <location>
        <begin position="601"/>
        <end position="619"/>
    </location>
</feature>
<dbReference type="PROSITE" id="PS50076">
    <property type="entry name" value="DNAJ_2"/>
    <property type="match status" value="1"/>
</dbReference>
<dbReference type="EMBL" id="KN847495">
    <property type="protein sequence ID" value="KIW16002.1"/>
    <property type="molecule type" value="Genomic_DNA"/>
</dbReference>
<dbReference type="InterPro" id="IPR001623">
    <property type="entry name" value="DnaJ_domain"/>
</dbReference>
<dbReference type="PRINTS" id="PR00625">
    <property type="entry name" value="JDOMAIN"/>
</dbReference>
<evidence type="ECO:0000313" key="3">
    <source>
        <dbReference type="EMBL" id="KIW16002.1"/>
    </source>
</evidence>
<dbReference type="VEuPathDB" id="FungiDB:PV08_06053"/>
<evidence type="ECO:0000259" key="2">
    <source>
        <dbReference type="PROSITE" id="PS50076"/>
    </source>
</evidence>
<dbReference type="RefSeq" id="XP_016236218.1">
    <property type="nucleotide sequence ID" value="XM_016380391.1"/>
</dbReference>
<feature type="compositionally biased region" description="Basic and acidic residues" evidence="1">
    <location>
        <begin position="513"/>
        <end position="553"/>
    </location>
</feature>
<gene>
    <name evidence="3" type="ORF">PV08_06053</name>
</gene>
<dbReference type="SMART" id="SM00271">
    <property type="entry name" value="DnaJ"/>
    <property type="match status" value="1"/>
</dbReference>
<feature type="compositionally biased region" description="Basic and acidic residues" evidence="1">
    <location>
        <begin position="189"/>
        <end position="216"/>
    </location>
</feature>
<dbReference type="STRING" id="91928.A0A0D1ZTC6"/>
<accession>A0A0D1ZTC6</accession>
<feature type="compositionally biased region" description="Basic and acidic residues" evidence="1">
    <location>
        <begin position="318"/>
        <end position="338"/>
    </location>
</feature>
<dbReference type="Gene3D" id="1.10.287.110">
    <property type="entry name" value="DnaJ domain"/>
    <property type="match status" value="1"/>
</dbReference>
<feature type="compositionally biased region" description="Basic and acidic residues" evidence="1">
    <location>
        <begin position="112"/>
        <end position="126"/>
    </location>
</feature>
<feature type="compositionally biased region" description="Basic and acidic residues" evidence="1">
    <location>
        <begin position="354"/>
        <end position="363"/>
    </location>
</feature>
<dbReference type="GO" id="GO:0031072">
    <property type="term" value="F:heat shock protein binding"/>
    <property type="evidence" value="ECO:0007669"/>
    <property type="project" value="TreeGrafter"/>
</dbReference>
<feature type="compositionally biased region" description="Basic and acidic residues" evidence="1">
    <location>
        <begin position="486"/>
        <end position="497"/>
    </location>
</feature>
<protein>
    <recommendedName>
        <fullName evidence="2">J domain-containing protein</fullName>
    </recommendedName>
</protein>
<feature type="region of interest" description="Disordered" evidence="1">
    <location>
        <begin position="82"/>
        <end position="675"/>
    </location>
</feature>
<dbReference type="AlphaFoldDB" id="A0A0D1ZTC6"/>
<sequence length="675" mass="78376">MASPIPPDPYHALGVTKDAELSAIRSAHRKLALKFHPDRIQDEVLREKGKDEFQKIQQAYEILSDPVKRQRYDDKVRLAELRKEALTRDPPPSTTRAYPMRPAPQATPMSTREYREDGNFYEEVRQPRNAAPYDHYDPYDEPAPRPTGRKYSDYEKRAPPPARAAEKTKKNPSVASGMMAAAFAATLKSRAEKTRNSKADERRTDKEKKRERSDKMHTRKTAYVEDSDSEVDYQEIRPSLKTTSRSKTTSHFEPTAETTRKASARTARARDYDDDSDDKWEKHHEDSKAYMAKATNRPSLERSGSDAMYYWNSSNNRRSSESERRPDSSKGRRTHVDDYFAPQFTKSTSSPSDLRTRVEERVPRSSVGITRDRGRDREREREREREKDSHREWQRERERERERERDRERDRDHRKMVPPGLHRAQTAPIPKAGSKREQGTSKGSGLKHSETQLHDSGYGSSSGPHTPEMRDESPPRSAKTRTKYQIKQEIDGDENMRSHHRVNKIWDEYDEAPEPRFGRGYHRSPESTIREPLPRDFERRKDKAEHPKVDTTSRSKSSRGASLMSPMTNPPPVRKSGSGRFEEVPSPRSPRDTPPVSRHNSARDKLFAELSPDERETPRYSRPYASDKINTSSRREPVYTNYAREPSEYRDNEYSPRFRESPRTTRRPSVSVGGY</sequence>
<dbReference type="InterPro" id="IPR036869">
    <property type="entry name" value="J_dom_sf"/>
</dbReference>
<feature type="domain" description="J" evidence="2">
    <location>
        <begin position="8"/>
        <end position="76"/>
    </location>
</feature>
<dbReference type="Pfam" id="PF00226">
    <property type="entry name" value="DnaJ"/>
    <property type="match status" value="1"/>
</dbReference>
<dbReference type="OrthoDB" id="10250354at2759"/>
<dbReference type="PANTHER" id="PTHR44144:SF1">
    <property type="entry name" value="DNAJ HOMOLOG SUBFAMILY C MEMBER 9"/>
    <property type="match status" value="1"/>
</dbReference>
<keyword evidence="4" id="KW-1185">Reference proteome</keyword>
<evidence type="ECO:0000256" key="1">
    <source>
        <dbReference type="SAM" id="MobiDB-lite"/>
    </source>
</evidence>
<name>A0A0D1ZTC6_9EURO</name>
<feature type="compositionally biased region" description="Basic and acidic residues" evidence="1">
    <location>
        <begin position="150"/>
        <end position="169"/>
    </location>
</feature>
<dbReference type="HOGENOM" id="CLU_407109_0_0_1"/>
<feature type="compositionally biased region" description="Basic and acidic residues" evidence="1">
    <location>
        <begin position="580"/>
        <end position="591"/>
    </location>
</feature>
<feature type="compositionally biased region" description="Polar residues" evidence="1">
    <location>
        <begin position="344"/>
        <end position="353"/>
    </location>
</feature>
<dbReference type="GO" id="GO:0005737">
    <property type="term" value="C:cytoplasm"/>
    <property type="evidence" value="ECO:0007669"/>
    <property type="project" value="TreeGrafter"/>
</dbReference>
<evidence type="ECO:0000313" key="4">
    <source>
        <dbReference type="Proteomes" id="UP000053328"/>
    </source>
</evidence>
<dbReference type="CDD" id="cd06257">
    <property type="entry name" value="DnaJ"/>
    <property type="match status" value="1"/>
</dbReference>
<reference evidence="3 4" key="1">
    <citation type="submission" date="2015-01" db="EMBL/GenBank/DDBJ databases">
        <title>The Genome Sequence of Exophiala spinifera CBS89968.</title>
        <authorList>
            <consortium name="The Broad Institute Genomics Platform"/>
            <person name="Cuomo C."/>
            <person name="de Hoog S."/>
            <person name="Gorbushina A."/>
            <person name="Stielow B."/>
            <person name="Teixiera M."/>
            <person name="Abouelleil A."/>
            <person name="Chapman S.B."/>
            <person name="Priest M."/>
            <person name="Young S.K."/>
            <person name="Wortman J."/>
            <person name="Nusbaum C."/>
            <person name="Birren B."/>
        </authorList>
    </citation>
    <scope>NUCLEOTIDE SEQUENCE [LARGE SCALE GENOMIC DNA]</scope>
    <source>
        <strain evidence="3 4">CBS 89968</strain>
    </source>
</reference>
<feature type="compositionally biased region" description="Basic and acidic residues" evidence="1">
    <location>
        <begin position="645"/>
        <end position="663"/>
    </location>
</feature>
<dbReference type="GeneID" id="27333136"/>
<feature type="compositionally biased region" description="Basic and acidic residues" evidence="1">
    <location>
        <begin position="279"/>
        <end position="288"/>
    </location>
</feature>
<dbReference type="PANTHER" id="PTHR44144">
    <property type="entry name" value="DNAJ HOMOLOG SUBFAMILY C MEMBER 9"/>
    <property type="match status" value="1"/>
</dbReference>
<dbReference type="SUPFAM" id="SSF46565">
    <property type="entry name" value="Chaperone J-domain"/>
    <property type="match status" value="1"/>
</dbReference>